<dbReference type="GO" id="GO:0051287">
    <property type="term" value="F:NAD binding"/>
    <property type="evidence" value="ECO:0007669"/>
    <property type="project" value="InterPro"/>
</dbReference>
<dbReference type="UniPathway" id="UPA00135">
    <property type="reaction ID" value="UER00196"/>
</dbReference>
<comment type="catalytic activity">
    <reaction evidence="10">
        <text>(R)-2-hydroxyglutarate + NAD(+) = 2-oxoglutarate + NADH + H(+)</text>
        <dbReference type="Rhea" id="RHEA:49612"/>
        <dbReference type="ChEBI" id="CHEBI:15378"/>
        <dbReference type="ChEBI" id="CHEBI:15801"/>
        <dbReference type="ChEBI" id="CHEBI:16810"/>
        <dbReference type="ChEBI" id="CHEBI:57540"/>
        <dbReference type="ChEBI" id="CHEBI:57945"/>
        <dbReference type="EC" id="1.1.1.399"/>
    </reaction>
</comment>
<keyword evidence="7 12" id="KW-0560">Oxidoreductase</keyword>
<name>A0A0Q0TSD3_LEULA</name>
<dbReference type="SUPFAM" id="SSF52283">
    <property type="entry name" value="Formate/glycerate dehydrogenase catalytic domain-like"/>
    <property type="match status" value="1"/>
</dbReference>
<protein>
    <recommendedName>
        <fullName evidence="6">D-3-phosphoglycerate dehydrogenase</fullName>
        <ecNumber evidence="4">1.1.1.399</ecNumber>
        <ecNumber evidence="5">1.1.1.95</ecNumber>
    </recommendedName>
    <alternativeName>
        <fullName evidence="9">2-oxoglutarate reductase</fullName>
    </alternativeName>
</protein>
<evidence type="ECO:0000256" key="8">
    <source>
        <dbReference type="ARBA" id="ARBA00023027"/>
    </source>
</evidence>
<sequence length="392" mass="42490">MTNIKTYNAISAKGLDYLTAHGYEIDGEGEPKGIILRSQSLHDEPIADSVRAVVRAGAGFNNIPVEELSKRGVVVFNTPGGNANAVKELTIAALILAARPVVGAIGFANETRGGDVSLRTEVNKGGYRGTELAGKTLGVIGLGNVGSKVANTALALDMDVIGYDPGLNANTAWRIDRHIVRAKTVDEVLEQADYVTVHIPYTEKNHFFINADRLAKMKPSAALLNMSRGGIVDDLAAKDALDRGALHVYITDFADEALFDHPKVIITPHIGGSTIEAEDTSALMAARQLDEYLTTGNIINSVNYPDIDEPFVTKYRVGIIHENVPNMISQISKFFGDNGINIEQLSNRAVGAYAYTLVAINDFTPEQQEYVKTALDEIPHVILTRRYVNDMI</sequence>
<dbReference type="Gene3D" id="3.40.50.720">
    <property type="entry name" value="NAD(P)-binding Rossmann-like Domain"/>
    <property type="match status" value="2"/>
</dbReference>
<comment type="function">
    <text evidence="1">Catalyzes the reversible oxidation of 3-phospho-D-glycerate to 3-phosphonooxypyruvate, the first step of the phosphorylated L-serine biosynthesis pathway. Also catalyzes the reversible oxidation of 2-hydroxyglutarate to 2-oxoglutarate.</text>
</comment>
<dbReference type="SUPFAM" id="SSF51735">
    <property type="entry name" value="NAD(P)-binding Rossmann-fold domains"/>
    <property type="match status" value="1"/>
</dbReference>
<dbReference type="InterPro" id="IPR045865">
    <property type="entry name" value="ACT-like_dom_sf"/>
</dbReference>
<accession>A0A0Q0TSD3</accession>
<evidence type="ECO:0000256" key="4">
    <source>
        <dbReference type="ARBA" id="ARBA00013001"/>
    </source>
</evidence>
<dbReference type="PANTHER" id="PTHR42938">
    <property type="entry name" value="FORMATE DEHYDROGENASE 1"/>
    <property type="match status" value="1"/>
</dbReference>
<evidence type="ECO:0000256" key="12">
    <source>
        <dbReference type="RuleBase" id="RU003719"/>
    </source>
</evidence>
<organism evidence="13 14">
    <name type="scientific">Leuconostoc lactis</name>
    <dbReference type="NCBI Taxonomy" id="1246"/>
    <lineage>
        <taxon>Bacteria</taxon>
        <taxon>Bacillati</taxon>
        <taxon>Bacillota</taxon>
        <taxon>Bacilli</taxon>
        <taxon>Lactobacillales</taxon>
        <taxon>Lactobacillaceae</taxon>
        <taxon>Leuconostoc</taxon>
    </lineage>
</organism>
<evidence type="ECO:0000313" key="14">
    <source>
        <dbReference type="Proteomes" id="UP000478636"/>
    </source>
</evidence>
<keyword evidence="8" id="KW-0520">NAD</keyword>
<gene>
    <name evidence="13" type="ORF">GQS40_04085</name>
</gene>
<evidence type="ECO:0000256" key="3">
    <source>
        <dbReference type="ARBA" id="ARBA00005854"/>
    </source>
</evidence>
<dbReference type="EMBL" id="WSZI01000013">
    <property type="protein sequence ID" value="MWN20852.1"/>
    <property type="molecule type" value="Genomic_DNA"/>
</dbReference>
<proteinExistence type="inferred from homology"/>
<evidence type="ECO:0000256" key="7">
    <source>
        <dbReference type="ARBA" id="ARBA00023002"/>
    </source>
</evidence>
<dbReference type="AlphaFoldDB" id="A0A0Q0TSD3"/>
<dbReference type="Pfam" id="PF02826">
    <property type="entry name" value="2-Hacid_dh_C"/>
    <property type="match status" value="1"/>
</dbReference>
<evidence type="ECO:0000256" key="11">
    <source>
        <dbReference type="ARBA" id="ARBA00048731"/>
    </source>
</evidence>
<evidence type="ECO:0000256" key="6">
    <source>
        <dbReference type="ARBA" id="ARBA00021582"/>
    </source>
</evidence>
<dbReference type="InterPro" id="IPR006140">
    <property type="entry name" value="D-isomer_DH_NAD-bd"/>
</dbReference>
<evidence type="ECO:0000256" key="2">
    <source>
        <dbReference type="ARBA" id="ARBA00005216"/>
    </source>
</evidence>
<comment type="caution">
    <text evidence="13">The sequence shown here is derived from an EMBL/GenBank/DDBJ whole genome shotgun (WGS) entry which is preliminary data.</text>
</comment>
<dbReference type="KEGG" id="llf:BCR17_01345"/>
<dbReference type="RefSeq" id="WP_029509157.1">
    <property type="nucleotide sequence ID" value="NZ_BJMJ01000011.1"/>
</dbReference>
<dbReference type="InterPro" id="IPR036291">
    <property type="entry name" value="NAD(P)-bd_dom_sf"/>
</dbReference>
<comment type="similarity">
    <text evidence="3 12">Belongs to the D-isomer specific 2-hydroxyacid dehydrogenase family.</text>
</comment>
<dbReference type="SUPFAM" id="SSF55021">
    <property type="entry name" value="ACT-like"/>
    <property type="match status" value="1"/>
</dbReference>
<evidence type="ECO:0000256" key="10">
    <source>
        <dbReference type="ARBA" id="ARBA00048126"/>
    </source>
</evidence>
<comment type="catalytic activity">
    <reaction evidence="11">
        <text>(2R)-3-phosphoglycerate + NAD(+) = 3-phosphooxypyruvate + NADH + H(+)</text>
        <dbReference type="Rhea" id="RHEA:12641"/>
        <dbReference type="ChEBI" id="CHEBI:15378"/>
        <dbReference type="ChEBI" id="CHEBI:18110"/>
        <dbReference type="ChEBI" id="CHEBI:57540"/>
        <dbReference type="ChEBI" id="CHEBI:57945"/>
        <dbReference type="ChEBI" id="CHEBI:58272"/>
        <dbReference type="EC" id="1.1.1.95"/>
    </reaction>
</comment>
<dbReference type="EC" id="1.1.1.95" evidence="5"/>
<dbReference type="InterPro" id="IPR006139">
    <property type="entry name" value="D-isomer_2_OHA_DH_cat_dom"/>
</dbReference>
<dbReference type="InterPro" id="IPR002912">
    <property type="entry name" value="ACT_dom"/>
</dbReference>
<reference evidence="13 14" key="1">
    <citation type="submission" date="2019-12" db="EMBL/GenBank/DDBJ databases">
        <title>Complete genome sequence of Leuconostoc lactis strain AVN1 provides insights into metabolic potential.</title>
        <authorList>
            <person name="Besrour N."/>
            <person name="Najjari A."/>
            <person name="Fhoula I."/>
            <person name="Jaballah S."/>
            <person name="Klibi N."/>
            <person name="Ouzari H.I."/>
        </authorList>
    </citation>
    <scope>NUCLEOTIDE SEQUENCE [LARGE SCALE GENOMIC DNA]</scope>
    <source>
        <strain evidence="13 14">AVN1</strain>
    </source>
</reference>
<dbReference type="Pfam" id="PF00389">
    <property type="entry name" value="2-Hacid_dh"/>
    <property type="match status" value="1"/>
</dbReference>
<dbReference type="GO" id="GO:0004617">
    <property type="term" value="F:phosphoglycerate dehydrogenase activity"/>
    <property type="evidence" value="ECO:0007669"/>
    <property type="project" value="UniProtKB-EC"/>
</dbReference>
<dbReference type="PROSITE" id="PS51671">
    <property type="entry name" value="ACT"/>
    <property type="match status" value="1"/>
</dbReference>
<dbReference type="PROSITE" id="PS00065">
    <property type="entry name" value="D_2_HYDROXYACID_DH_1"/>
    <property type="match status" value="1"/>
</dbReference>
<dbReference type="CDD" id="cd12174">
    <property type="entry name" value="PGDH_like_3"/>
    <property type="match status" value="1"/>
</dbReference>
<dbReference type="PANTHER" id="PTHR42938:SF47">
    <property type="entry name" value="HYDROXYPYRUVATE REDUCTASE"/>
    <property type="match status" value="1"/>
</dbReference>
<dbReference type="eggNOG" id="COG0111">
    <property type="taxonomic scope" value="Bacteria"/>
</dbReference>
<comment type="pathway">
    <text evidence="2">Amino-acid biosynthesis; L-serine biosynthesis; L-serine from 3-phospho-D-glycerate: step 1/3.</text>
</comment>
<evidence type="ECO:0000256" key="1">
    <source>
        <dbReference type="ARBA" id="ARBA00003800"/>
    </source>
</evidence>
<evidence type="ECO:0000256" key="5">
    <source>
        <dbReference type="ARBA" id="ARBA00013143"/>
    </source>
</evidence>
<dbReference type="Proteomes" id="UP000478636">
    <property type="component" value="Unassembled WGS sequence"/>
</dbReference>
<evidence type="ECO:0000313" key="13">
    <source>
        <dbReference type="EMBL" id="MWN20852.1"/>
    </source>
</evidence>
<evidence type="ECO:0000256" key="9">
    <source>
        <dbReference type="ARBA" id="ARBA00030455"/>
    </source>
</evidence>
<dbReference type="InterPro" id="IPR029752">
    <property type="entry name" value="D-isomer_DH_CS1"/>
</dbReference>
<dbReference type="Gene3D" id="3.30.70.260">
    <property type="match status" value="1"/>
</dbReference>
<dbReference type="OrthoDB" id="9805416at2"/>
<dbReference type="EC" id="1.1.1.399" evidence="4"/>